<proteinExistence type="predicted"/>
<dbReference type="RefSeq" id="WP_092094930.1">
    <property type="nucleotide sequence ID" value="NZ_FNAR01000003.1"/>
</dbReference>
<feature type="signal peptide" evidence="1">
    <location>
        <begin position="1"/>
        <end position="29"/>
    </location>
</feature>
<reference evidence="2 3" key="1">
    <citation type="submission" date="2016-10" db="EMBL/GenBank/DDBJ databases">
        <authorList>
            <person name="de Groot N.N."/>
        </authorList>
    </citation>
    <scope>NUCLEOTIDE SEQUENCE [LARGE SCALE GENOMIC DNA]</scope>
    <source>
        <strain evidence="2 3">CGMCC 1.6762</strain>
    </source>
</reference>
<dbReference type="OrthoDB" id="2445107at2"/>
<name>A0A1G7A5Z8_9BACL</name>
<sequence>MIQPYKKLVLSVAATGTIFGMGTGLAASAADVHAGTNTPHQAIAPVPAADEIVMSEEESVMPASFYSDLQQGKVPGAVVQIGSDLSGLTAKAGDPEAEYDFEGGIRHVYGNYEYGVPYMAPESDGEPVTTVTYHFKEKPTVEEVLRHIESAEKVEDGMDFNYLWYIAEDYEVFFEYQAGSDKIDNVTVKGNFDY</sequence>
<organism evidence="2 3">
    <name type="scientific">Bhargavaea beijingensis</name>
    <dbReference type="NCBI Taxonomy" id="426756"/>
    <lineage>
        <taxon>Bacteria</taxon>
        <taxon>Bacillati</taxon>
        <taxon>Bacillota</taxon>
        <taxon>Bacilli</taxon>
        <taxon>Bacillales</taxon>
        <taxon>Caryophanaceae</taxon>
        <taxon>Bhargavaea</taxon>
    </lineage>
</organism>
<gene>
    <name evidence="2" type="ORF">SAMN04488126_103207</name>
</gene>
<accession>A0A1G7A5Z8</accession>
<dbReference type="EMBL" id="FNAR01000003">
    <property type="protein sequence ID" value="SDE10249.1"/>
    <property type="molecule type" value="Genomic_DNA"/>
</dbReference>
<dbReference type="Proteomes" id="UP000198823">
    <property type="component" value="Unassembled WGS sequence"/>
</dbReference>
<keyword evidence="1" id="KW-0732">Signal</keyword>
<evidence type="ECO:0000313" key="2">
    <source>
        <dbReference type="EMBL" id="SDE10249.1"/>
    </source>
</evidence>
<protein>
    <recommendedName>
        <fullName evidence="4">DUF4309 domain-containing protein</fullName>
    </recommendedName>
</protein>
<evidence type="ECO:0000313" key="3">
    <source>
        <dbReference type="Proteomes" id="UP000198823"/>
    </source>
</evidence>
<evidence type="ECO:0000256" key="1">
    <source>
        <dbReference type="SAM" id="SignalP"/>
    </source>
</evidence>
<dbReference type="STRING" id="426756.SAMN04488126_103207"/>
<dbReference type="AlphaFoldDB" id="A0A1G7A5Z8"/>
<evidence type="ECO:0008006" key="4">
    <source>
        <dbReference type="Google" id="ProtNLM"/>
    </source>
</evidence>
<feature type="chain" id="PRO_5011752551" description="DUF4309 domain-containing protein" evidence="1">
    <location>
        <begin position="30"/>
        <end position="194"/>
    </location>
</feature>